<dbReference type="GO" id="GO:0005694">
    <property type="term" value="C:chromosome"/>
    <property type="evidence" value="ECO:0007669"/>
    <property type="project" value="UniProtKB-SubCell"/>
</dbReference>
<dbReference type="GO" id="GO:0008168">
    <property type="term" value="F:methyltransferase activity"/>
    <property type="evidence" value="ECO:0007669"/>
    <property type="project" value="UniProtKB-KW"/>
</dbReference>
<dbReference type="Gene3D" id="2.170.270.10">
    <property type="entry name" value="SET domain"/>
    <property type="match status" value="1"/>
</dbReference>
<proteinExistence type="predicted"/>
<dbReference type="Proteomes" id="UP000006791">
    <property type="component" value="Chromosome 2"/>
</dbReference>
<evidence type="ECO:0000259" key="7">
    <source>
        <dbReference type="PROSITE" id="PS50868"/>
    </source>
</evidence>
<dbReference type="PROSITE" id="PS50280">
    <property type="entry name" value="SET"/>
    <property type="match status" value="1"/>
</dbReference>
<evidence type="ECO:0000256" key="2">
    <source>
        <dbReference type="ARBA" id="ARBA00022454"/>
    </source>
</evidence>
<dbReference type="InterPro" id="IPR050777">
    <property type="entry name" value="SET2_Histone-Lys_MeTrsfase"/>
</dbReference>
<dbReference type="SMART" id="SM00317">
    <property type="entry name" value="SET"/>
    <property type="match status" value="1"/>
</dbReference>
<dbReference type="InterPro" id="IPR003616">
    <property type="entry name" value="Post-SET_dom"/>
</dbReference>
<dbReference type="EMBL" id="CP002515">
    <property type="protein sequence ID" value="AEP13091.1"/>
    <property type="molecule type" value="Genomic_DNA"/>
</dbReference>
<name>G2LJS4_CHLTF</name>
<evidence type="ECO:0000256" key="4">
    <source>
        <dbReference type="ARBA" id="ARBA00022679"/>
    </source>
</evidence>
<keyword evidence="5" id="KW-0949">S-adenosyl-L-methionine</keyword>
<keyword evidence="4" id="KW-0808">Transferase</keyword>
<dbReference type="HOGENOM" id="CLU_020840_4_1_0"/>
<accession>G2LJS4</accession>
<gene>
    <name evidence="8" type="ordered locus">Cabther_B0085</name>
</gene>
<dbReference type="InterPro" id="IPR001214">
    <property type="entry name" value="SET_dom"/>
</dbReference>
<evidence type="ECO:0000256" key="5">
    <source>
        <dbReference type="ARBA" id="ARBA00022691"/>
    </source>
</evidence>
<keyword evidence="3" id="KW-0489">Methyltransferase</keyword>
<dbReference type="OrthoDB" id="9790349at2"/>
<evidence type="ECO:0000313" key="8">
    <source>
        <dbReference type="EMBL" id="AEP13091.1"/>
    </source>
</evidence>
<comment type="subcellular location">
    <subcellularLocation>
        <location evidence="1">Chromosome</location>
    </subcellularLocation>
</comment>
<keyword evidence="9" id="KW-1185">Reference proteome</keyword>
<reference evidence="8 9" key="1">
    <citation type="journal article" date="2012" name="Environ. Microbiol.">
        <title>Complete genome of Candidatus Chloracidobacterium thermophilum, a chlorophyll-based photoheterotroph belonging to the phylum Acidobacteria.</title>
        <authorList>
            <person name="Garcia Costas A.M."/>
            <person name="Liu Z."/>
            <person name="Tomsho L.P."/>
            <person name="Schuster S.C."/>
            <person name="Ward D.M."/>
            <person name="Bryant D.A."/>
        </authorList>
    </citation>
    <scope>NUCLEOTIDE SEQUENCE [LARGE SCALE GENOMIC DNA]</scope>
    <source>
        <strain evidence="8 9">B</strain>
    </source>
</reference>
<feature type="domain" description="Post-SET" evidence="7">
    <location>
        <begin position="131"/>
        <end position="147"/>
    </location>
</feature>
<dbReference type="KEGG" id="ctm:Cabther_B0085"/>
<evidence type="ECO:0000313" key="9">
    <source>
        <dbReference type="Proteomes" id="UP000006791"/>
    </source>
</evidence>
<dbReference type="SUPFAM" id="SSF82199">
    <property type="entry name" value="SET domain"/>
    <property type="match status" value="1"/>
</dbReference>
<feature type="domain" description="SET" evidence="6">
    <location>
        <begin position="5"/>
        <end position="118"/>
    </location>
</feature>
<dbReference type="AlphaFoldDB" id="G2LJS4"/>
<sequence length="165" mass="19014">MQRHHLCELRRSSIHGWGVFATTFIKARTRIIEYRGERISREEADRRYARKLERTTHTFLFILDEHTVLDGGRFGNLARYINHSCEPNCESLQEASGRVFIEAITDIPPGVELTMDYHLQVADGDPETWRRDYPCFCGAPRCRGTLVGRSLSHSTFSPTCKPPFV</sequence>
<dbReference type="PROSITE" id="PS50868">
    <property type="entry name" value="POST_SET"/>
    <property type="match status" value="1"/>
</dbReference>
<dbReference type="RefSeq" id="WP_014100829.1">
    <property type="nucleotide sequence ID" value="NC_016025.1"/>
</dbReference>
<dbReference type="InterPro" id="IPR046341">
    <property type="entry name" value="SET_dom_sf"/>
</dbReference>
<evidence type="ECO:0000259" key="6">
    <source>
        <dbReference type="PROSITE" id="PS50280"/>
    </source>
</evidence>
<organism evidence="8 9">
    <name type="scientific">Chloracidobacterium thermophilum (strain B)</name>
    <dbReference type="NCBI Taxonomy" id="981222"/>
    <lineage>
        <taxon>Bacteria</taxon>
        <taxon>Pseudomonadati</taxon>
        <taxon>Acidobacteriota</taxon>
        <taxon>Terriglobia</taxon>
        <taxon>Terriglobales</taxon>
        <taxon>Acidobacteriaceae</taxon>
        <taxon>Chloracidobacterium</taxon>
    </lineage>
</organism>
<dbReference type="STRING" id="981222.Cabther_B0085"/>
<dbReference type="GO" id="GO:0032259">
    <property type="term" value="P:methylation"/>
    <property type="evidence" value="ECO:0007669"/>
    <property type="project" value="UniProtKB-KW"/>
</dbReference>
<evidence type="ECO:0000256" key="3">
    <source>
        <dbReference type="ARBA" id="ARBA00022603"/>
    </source>
</evidence>
<dbReference type="Pfam" id="PF00856">
    <property type="entry name" value="SET"/>
    <property type="match status" value="1"/>
</dbReference>
<dbReference type="PANTHER" id="PTHR22884">
    <property type="entry name" value="SET DOMAIN PROTEINS"/>
    <property type="match status" value="1"/>
</dbReference>
<evidence type="ECO:0000256" key="1">
    <source>
        <dbReference type="ARBA" id="ARBA00004286"/>
    </source>
</evidence>
<protein>
    <submittedName>
        <fullName evidence="8">Proteins containing SET domain protein</fullName>
    </submittedName>
</protein>
<keyword evidence="2" id="KW-0158">Chromosome</keyword>